<dbReference type="STRING" id="1227492.C482_05972"/>
<dbReference type="EMBL" id="AOIN01000041">
    <property type="protein sequence ID" value="ELZ01912.1"/>
    <property type="molecule type" value="Genomic_DNA"/>
</dbReference>
<proteinExistence type="predicted"/>
<gene>
    <name evidence="3" type="ORF">C482_05972</name>
</gene>
<protein>
    <recommendedName>
        <fullName evidence="2">Pyrrolo-quinoline quinone repeat domain-containing protein</fullName>
    </recommendedName>
</protein>
<evidence type="ECO:0000256" key="1">
    <source>
        <dbReference type="SAM" id="MobiDB-lite"/>
    </source>
</evidence>
<accession>M0AU97</accession>
<dbReference type="InterPro" id="IPR011047">
    <property type="entry name" value="Quinoprotein_ADH-like_sf"/>
</dbReference>
<evidence type="ECO:0000313" key="4">
    <source>
        <dbReference type="Proteomes" id="UP000011693"/>
    </source>
</evidence>
<dbReference type="Pfam" id="PF13360">
    <property type="entry name" value="PQQ_2"/>
    <property type="match status" value="1"/>
</dbReference>
<sequence length="456" mass="48006">MTSGQFTRRRLLTAVGTGLATAVAGCGYQPGGGEFDWHHATGRSNVPGPMRTTDDRWFSDGSHVAHVRNRSGRTFTQSGFAEVDDAALTLRDSSGNRLWSGSTPAQYVGEPAVSDGFAYFQLEDDRVVSIAYETDGGEDGSSTGMDIGSDSGTSNSSSSRSQSSTGAQIHWETAWDGPELALRAARPGIDSSLLTGTYSDSLVCFDTDTGDLRFECAAADLVGHIGDNSTNSTTDEETDSMIRSIAIATDSLWVLIAGNPDLGHDPALVSLDSDGTVQSSVSNPRFRDVVTIGEAAIVALDGSDEDVPEVRKLAPDGEQQFTVALTETAGMGGVTLRPVSASASDTARVYCRAGDVLTAVDAASGDLAWQRDDYAFRGTLVADADGVYSWGAGPSMDGCGLVAITTEGESWWGVQPLKDVSCRDDLLLADDRLVVVADDGLYGLYKGPGRRYTLVS</sequence>
<dbReference type="InterPro" id="IPR002372">
    <property type="entry name" value="PQQ_rpt_dom"/>
</dbReference>
<dbReference type="Proteomes" id="UP000011693">
    <property type="component" value="Unassembled WGS sequence"/>
</dbReference>
<dbReference type="SUPFAM" id="SSF50998">
    <property type="entry name" value="Quinoprotein alcohol dehydrogenase-like"/>
    <property type="match status" value="1"/>
</dbReference>
<dbReference type="AlphaFoldDB" id="M0AU97"/>
<feature type="compositionally biased region" description="Low complexity" evidence="1">
    <location>
        <begin position="149"/>
        <end position="164"/>
    </location>
</feature>
<dbReference type="InterPro" id="IPR015943">
    <property type="entry name" value="WD40/YVTN_repeat-like_dom_sf"/>
</dbReference>
<reference evidence="3 4" key="1">
    <citation type="journal article" date="2014" name="PLoS Genet.">
        <title>Phylogenetically driven sequencing of extremely halophilic archaea reveals strategies for static and dynamic osmo-response.</title>
        <authorList>
            <person name="Becker E.A."/>
            <person name="Seitzer P.M."/>
            <person name="Tritt A."/>
            <person name="Larsen D."/>
            <person name="Krusor M."/>
            <person name="Yao A.I."/>
            <person name="Wu D."/>
            <person name="Madern D."/>
            <person name="Eisen J.A."/>
            <person name="Darling A.E."/>
            <person name="Facciotti M.T."/>
        </authorList>
    </citation>
    <scope>NUCLEOTIDE SEQUENCE [LARGE SCALE GENOMIC DNA]</scope>
    <source>
        <strain evidence="3 4">JCM 10990</strain>
    </source>
</reference>
<feature type="region of interest" description="Disordered" evidence="1">
    <location>
        <begin position="133"/>
        <end position="167"/>
    </location>
</feature>
<keyword evidence="4" id="KW-1185">Reference proteome</keyword>
<evidence type="ECO:0000313" key="3">
    <source>
        <dbReference type="EMBL" id="ELZ01912.1"/>
    </source>
</evidence>
<evidence type="ECO:0000259" key="2">
    <source>
        <dbReference type="Pfam" id="PF13360"/>
    </source>
</evidence>
<dbReference type="RefSeq" id="WP_006166582.1">
    <property type="nucleotide sequence ID" value="NZ_AOIN01000041.1"/>
</dbReference>
<name>M0AU97_9EURY</name>
<feature type="domain" description="Pyrrolo-quinoline quinone repeat" evidence="2">
    <location>
        <begin position="166"/>
        <end position="388"/>
    </location>
</feature>
<dbReference type="Gene3D" id="2.130.10.10">
    <property type="entry name" value="YVTN repeat-like/Quinoprotein amine dehydrogenase"/>
    <property type="match status" value="1"/>
</dbReference>
<organism evidence="3 4">
    <name type="scientific">Natrialba chahannaoensis JCM 10990</name>
    <dbReference type="NCBI Taxonomy" id="1227492"/>
    <lineage>
        <taxon>Archaea</taxon>
        <taxon>Methanobacteriati</taxon>
        <taxon>Methanobacteriota</taxon>
        <taxon>Stenosarchaea group</taxon>
        <taxon>Halobacteria</taxon>
        <taxon>Halobacteriales</taxon>
        <taxon>Natrialbaceae</taxon>
        <taxon>Natrialba</taxon>
    </lineage>
</organism>
<comment type="caution">
    <text evidence="3">The sequence shown here is derived from an EMBL/GenBank/DDBJ whole genome shotgun (WGS) entry which is preliminary data.</text>
</comment>
<dbReference type="OrthoDB" id="170335at2157"/>
<dbReference type="PATRIC" id="fig|1227492.4.peg.1153"/>